<dbReference type="PROSITE" id="PS50089">
    <property type="entry name" value="ZF_RING_2"/>
    <property type="match status" value="1"/>
</dbReference>
<dbReference type="SMART" id="SM00184">
    <property type="entry name" value="RING"/>
    <property type="match status" value="1"/>
</dbReference>
<evidence type="ECO:0000259" key="6">
    <source>
        <dbReference type="PROSITE" id="PS50089"/>
    </source>
</evidence>
<dbReference type="GO" id="GO:0008270">
    <property type="term" value="F:zinc ion binding"/>
    <property type="evidence" value="ECO:0007669"/>
    <property type="project" value="UniProtKB-KW"/>
</dbReference>
<feature type="domain" description="C3H1-type" evidence="7">
    <location>
        <begin position="158"/>
        <end position="195"/>
    </location>
</feature>
<protein>
    <submittedName>
        <fullName evidence="8">Uncharacterized protein</fullName>
    </submittedName>
</protein>
<keyword evidence="9" id="KW-1185">Reference proteome</keyword>
<dbReference type="InterPro" id="IPR017907">
    <property type="entry name" value="Znf_RING_CS"/>
</dbReference>
<dbReference type="InterPro" id="IPR013083">
    <property type="entry name" value="Znf_RING/FYVE/PHD"/>
</dbReference>
<dbReference type="PANTHER" id="PTHR11224:SF10">
    <property type="entry name" value="IP09428P-RELATED"/>
    <property type="match status" value="1"/>
</dbReference>
<evidence type="ECO:0000313" key="9">
    <source>
        <dbReference type="Proteomes" id="UP000070700"/>
    </source>
</evidence>
<dbReference type="PROSITE" id="PS00518">
    <property type="entry name" value="ZF_RING_1"/>
    <property type="match status" value="1"/>
</dbReference>
<feature type="zinc finger region" description="C3H1-type" evidence="5">
    <location>
        <begin position="158"/>
        <end position="195"/>
    </location>
</feature>
<organism evidence="8 9">
    <name type="scientific">Mollisia scopiformis</name>
    <name type="common">Conifer needle endophyte fungus</name>
    <name type="synonym">Phialocephala scopiformis</name>
    <dbReference type="NCBI Taxonomy" id="149040"/>
    <lineage>
        <taxon>Eukaryota</taxon>
        <taxon>Fungi</taxon>
        <taxon>Dikarya</taxon>
        <taxon>Ascomycota</taxon>
        <taxon>Pezizomycotina</taxon>
        <taxon>Leotiomycetes</taxon>
        <taxon>Helotiales</taxon>
        <taxon>Mollisiaceae</taxon>
        <taxon>Mollisia</taxon>
    </lineage>
</organism>
<evidence type="ECO:0000256" key="5">
    <source>
        <dbReference type="PROSITE-ProRule" id="PRU00723"/>
    </source>
</evidence>
<dbReference type="Gene3D" id="3.30.40.10">
    <property type="entry name" value="Zinc/RING finger domain, C3HC4 (zinc finger)"/>
    <property type="match status" value="1"/>
</dbReference>
<dbReference type="InterPro" id="IPR018957">
    <property type="entry name" value="Znf_C3HC4_RING-type"/>
</dbReference>
<dbReference type="InterPro" id="IPR001841">
    <property type="entry name" value="Znf_RING"/>
</dbReference>
<feature type="zinc finger region" description="C3H1-type" evidence="5">
    <location>
        <begin position="10"/>
        <end position="37"/>
    </location>
</feature>
<accession>A0A194X4K5</accession>
<dbReference type="GeneID" id="28829816"/>
<keyword evidence="4 5" id="KW-0862">Zinc</keyword>
<dbReference type="RefSeq" id="XP_018069468.1">
    <property type="nucleotide sequence ID" value="XM_018220090.1"/>
</dbReference>
<dbReference type="InterPro" id="IPR000571">
    <property type="entry name" value="Znf_CCCH"/>
</dbReference>
<evidence type="ECO:0000256" key="3">
    <source>
        <dbReference type="ARBA" id="ARBA00022771"/>
    </source>
</evidence>
<dbReference type="Pfam" id="PF00097">
    <property type="entry name" value="zf-C3HC4"/>
    <property type="match status" value="1"/>
</dbReference>
<name>A0A194X4K5_MOLSC</name>
<dbReference type="InterPro" id="IPR036855">
    <property type="entry name" value="Znf_CCCH_sf"/>
</dbReference>
<dbReference type="SUPFAM" id="SSF90229">
    <property type="entry name" value="CCCH zinc finger"/>
    <property type="match status" value="1"/>
</dbReference>
<evidence type="ECO:0000259" key="7">
    <source>
        <dbReference type="PROSITE" id="PS50103"/>
    </source>
</evidence>
<evidence type="ECO:0000256" key="4">
    <source>
        <dbReference type="ARBA" id="ARBA00022833"/>
    </source>
</evidence>
<dbReference type="PANTHER" id="PTHR11224">
    <property type="entry name" value="MAKORIN-RELATED"/>
    <property type="match status" value="1"/>
</dbReference>
<dbReference type="STRING" id="149040.A0A194X4K5"/>
<proteinExistence type="predicted"/>
<feature type="domain" description="RING-type" evidence="6">
    <location>
        <begin position="77"/>
        <end position="130"/>
    </location>
</feature>
<dbReference type="SUPFAM" id="SSF57850">
    <property type="entry name" value="RING/U-box"/>
    <property type="match status" value="1"/>
</dbReference>
<dbReference type="KEGG" id="psco:LY89DRAFT_736168"/>
<evidence type="ECO:0000256" key="2">
    <source>
        <dbReference type="ARBA" id="ARBA00022723"/>
    </source>
</evidence>
<sequence>MPPSTERRLPPPQVNCKWWMRGYCSRGKSCYFKHDESTFAALKTQAQDEPNVGAPATPSLTAEQAVFPPPSAISQTCAICYELPDQYGLLVNCDHAFCLECIRNWRATAPKNPTLENELKKTSKTCPMCRSHSDFIIPSSIWPTSTQKKEISDGYLRRLKTIPCRYFEQSAMDTAPDYKFKCQFRNHCHYSHIHPVTKEPYTFPPGELQPRRRHRRGRLLDEMAIMEMLFSDLAVYDEWVDVEEGDDVVEFMGLGEVDDFGYDYAWE</sequence>
<evidence type="ECO:0000256" key="1">
    <source>
        <dbReference type="ARBA" id="ARBA00022679"/>
    </source>
</evidence>
<dbReference type="OrthoDB" id="250836at2759"/>
<gene>
    <name evidence="8" type="ORF">LY89DRAFT_736168</name>
</gene>
<keyword evidence="3 5" id="KW-0863">Zinc-finger</keyword>
<keyword evidence="2 5" id="KW-0479">Metal-binding</keyword>
<evidence type="ECO:0000313" key="8">
    <source>
        <dbReference type="EMBL" id="KUJ15113.1"/>
    </source>
</evidence>
<dbReference type="AlphaFoldDB" id="A0A194X4K5"/>
<dbReference type="InParanoid" id="A0A194X4K5"/>
<dbReference type="GO" id="GO:0000209">
    <property type="term" value="P:protein polyubiquitination"/>
    <property type="evidence" value="ECO:0007669"/>
    <property type="project" value="InterPro"/>
</dbReference>
<dbReference type="InterPro" id="IPR045072">
    <property type="entry name" value="MKRN-like"/>
</dbReference>
<reference evidence="8 9" key="1">
    <citation type="submission" date="2015-10" db="EMBL/GenBank/DDBJ databases">
        <title>Full genome of DAOMC 229536 Phialocephala scopiformis, a fungal endophyte of spruce producing the potent anti-insectan compound rugulosin.</title>
        <authorList>
            <consortium name="DOE Joint Genome Institute"/>
            <person name="Walker A.K."/>
            <person name="Frasz S.L."/>
            <person name="Seifert K.A."/>
            <person name="Miller J.D."/>
            <person name="Mondo S.J."/>
            <person name="Labutti K."/>
            <person name="Lipzen A."/>
            <person name="Dockter R."/>
            <person name="Kennedy M."/>
            <person name="Grigoriev I.V."/>
            <person name="Spatafora J.W."/>
        </authorList>
    </citation>
    <scope>NUCLEOTIDE SEQUENCE [LARGE SCALE GENOMIC DNA]</scope>
    <source>
        <strain evidence="8 9">CBS 120377</strain>
    </source>
</reference>
<dbReference type="PROSITE" id="PS50103">
    <property type="entry name" value="ZF_C3H1"/>
    <property type="match status" value="2"/>
</dbReference>
<dbReference type="EMBL" id="KQ947419">
    <property type="protein sequence ID" value="KUJ15113.1"/>
    <property type="molecule type" value="Genomic_DNA"/>
</dbReference>
<keyword evidence="1" id="KW-0808">Transferase</keyword>
<dbReference type="Proteomes" id="UP000070700">
    <property type="component" value="Unassembled WGS sequence"/>
</dbReference>
<dbReference type="SMART" id="SM00356">
    <property type="entry name" value="ZnF_C3H1"/>
    <property type="match status" value="2"/>
</dbReference>
<feature type="domain" description="C3H1-type" evidence="7">
    <location>
        <begin position="10"/>
        <end position="37"/>
    </location>
</feature>
<dbReference type="GO" id="GO:0061630">
    <property type="term" value="F:ubiquitin protein ligase activity"/>
    <property type="evidence" value="ECO:0007669"/>
    <property type="project" value="InterPro"/>
</dbReference>
<dbReference type="Pfam" id="PF00642">
    <property type="entry name" value="zf-CCCH"/>
    <property type="match status" value="1"/>
</dbReference>